<dbReference type="SUPFAM" id="SSF48498">
    <property type="entry name" value="Tetracyclin repressor-like, C-terminal domain"/>
    <property type="match status" value="1"/>
</dbReference>
<dbReference type="InterPro" id="IPR050109">
    <property type="entry name" value="HTH-type_TetR-like_transc_reg"/>
</dbReference>
<dbReference type="InterPro" id="IPR036271">
    <property type="entry name" value="Tet_transcr_reg_TetR-rel_C_sf"/>
</dbReference>
<dbReference type="Pfam" id="PF17920">
    <property type="entry name" value="TetR_C_16"/>
    <property type="match status" value="1"/>
</dbReference>
<dbReference type="GO" id="GO:0000976">
    <property type="term" value="F:transcription cis-regulatory region binding"/>
    <property type="evidence" value="ECO:0007669"/>
    <property type="project" value="TreeGrafter"/>
</dbReference>
<evidence type="ECO:0000313" key="4">
    <source>
        <dbReference type="EMBL" id="OLO44325.1"/>
    </source>
</evidence>
<evidence type="ECO:0000256" key="1">
    <source>
        <dbReference type="ARBA" id="ARBA00023125"/>
    </source>
</evidence>
<feature type="DNA-binding region" description="H-T-H motif" evidence="2">
    <location>
        <begin position="34"/>
        <end position="53"/>
    </location>
</feature>
<comment type="caution">
    <text evidence="4">The sequence shown here is derived from an EMBL/GenBank/DDBJ whole genome shotgun (WGS) entry which is preliminary data.</text>
</comment>
<dbReference type="Pfam" id="PF00440">
    <property type="entry name" value="TetR_N"/>
    <property type="match status" value="1"/>
</dbReference>
<dbReference type="OrthoDB" id="3210235at2"/>
<reference evidence="4 5" key="1">
    <citation type="submission" date="2016-12" db="EMBL/GenBank/DDBJ databases">
        <title>Genomic Comparison of strains in the 'Actinomyces naeslundii' Group.</title>
        <authorList>
            <person name="Mughal S.R."/>
            <person name="Do T."/>
            <person name="Gilbert S.C."/>
            <person name="Witherden E.A."/>
            <person name="Didelot X."/>
            <person name="Beighton D."/>
        </authorList>
    </citation>
    <scope>NUCLEOTIDE SEQUENCE [LARGE SCALE GENOMIC DNA]</scope>
    <source>
        <strain evidence="4 5">CCUG 33920</strain>
    </source>
</reference>
<organism evidence="4 5">
    <name type="scientific">Actinomyces oris</name>
    <dbReference type="NCBI Taxonomy" id="544580"/>
    <lineage>
        <taxon>Bacteria</taxon>
        <taxon>Bacillati</taxon>
        <taxon>Actinomycetota</taxon>
        <taxon>Actinomycetes</taxon>
        <taxon>Actinomycetales</taxon>
        <taxon>Actinomycetaceae</taxon>
        <taxon>Actinomyces</taxon>
    </lineage>
</organism>
<dbReference type="InterPro" id="IPR041678">
    <property type="entry name" value="TetR_C_16"/>
</dbReference>
<dbReference type="PRINTS" id="PR00455">
    <property type="entry name" value="HTHTETR"/>
</dbReference>
<dbReference type="GO" id="GO:0003700">
    <property type="term" value="F:DNA-binding transcription factor activity"/>
    <property type="evidence" value="ECO:0007669"/>
    <property type="project" value="TreeGrafter"/>
</dbReference>
<evidence type="ECO:0000259" key="3">
    <source>
        <dbReference type="PROSITE" id="PS50977"/>
    </source>
</evidence>
<evidence type="ECO:0000256" key="2">
    <source>
        <dbReference type="PROSITE-ProRule" id="PRU00335"/>
    </source>
</evidence>
<gene>
    <name evidence="4" type="ORF">BKH29_07610</name>
</gene>
<proteinExistence type="predicted"/>
<dbReference type="PANTHER" id="PTHR30055">
    <property type="entry name" value="HTH-TYPE TRANSCRIPTIONAL REGULATOR RUTR"/>
    <property type="match status" value="1"/>
</dbReference>
<dbReference type="InterPro" id="IPR001647">
    <property type="entry name" value="HTH_TetR"/>
</dbReference>
<dbReference type="PROSITE" id="PS50977">
    <property type="entry name" value="HTH_TETR_2"/>
    <property type="match status" value="1"/>
</dbReference>
<evidence type="ECO:0000313" key="5">
    <source>
        <dbReference type="Proteomes" id="UP000186857"/>
    </source>
</evidence>
<protein>
    <submittedName>
        <fullName evidence="4">TetR family transcriptional regulator</fullName>
    </submittedName>
</protein>
<dbReference type="AlphaFoldDB" id="A0A1Q8V8A0"/>
<keyword evidence="1 2" id="KW-0238">DNA-binding</keyword>
<dbReference type="Gene3D" id="1.10.357.10">
    <property type="entry name" value="Tetracycline Repressor, domain 2"/>
    <property type="match status" value="1"/>
</dbReference>
<dbReference type="Proteomes" id="UP000186857">
    <property type="component" value="Unassembled WGS sequence"/>
</dbReference>
<dbReference type="EMBL" id="MSKJ01000016">
    <property type="protein sequence ID" value="OLO44325.1"/>
    <property type="molecule type" value="Genomic_DNA"/>
</dbReference>
<dbReference type="SUPFAM" id="SSF46689">
    <property type="entry name" value="Homeodomain-like"/>
    <property type="match status" value="1"/>
</dbReference>
<dbReference type="Gene3D" id="1.10.10.60">
    <property type="entry name" value="Homeodomain-like"/>
    <property type="match status" value="1"/>
</dbReference>
<sequence>MSPRGRRPAGSPDTREAILASARTAFARDGYQTSLRGIARDAGVDPALVHHYFPDRATLFAKAVIESTAGVDANLTHRAAGITELEPEQLGEGIVRAVISLWDEAGADRFTAVIHAALGQGGRVEPFRDFIAIGVLSPIVTHFCPDRPQLRAQLIASQIIGLGLARWVARMDHIASLDAEALVALVGPTIQRYAFDDLPDVANPA</sequence>
<feature type="domain" description="HTH tetR-type" evidence="3">
    <location>
        <begin position="12"/>
        <end position="71"/>
    </location>
</feature>
<dbReference type="RefSeq" id="WP_075376913.1">
    <property type="nucleotide sequence ID" value="NZ_MSKJ01000016.1"/>
</dbReference>
<name>A0A1Q8V8A0_9ACTO</name>
<accession>A0A1Q8V8A0</accession>
<dbReference type="PANTHER" id="PTHR30055:SF235">
    <property type="entry name" value="TRANSCRIPTIONAL REGULATORY PROTEIN"/>
    <property type="match status" value="1"/>
</dbReference>
<dbReference type="InterPro" id="IPR009057">
    <property type="entry name" value="Homeodomain-like_sf"/>
</dbReference>